<dbReference type="PROSITE" id="PS00113">
    <property type="entry name" value="ADENYLATE_KINASE"/>
    <property type="match status" value="1"/>
</dbReference>
<evidence type="ECO:0000256" key="8">
    <source>
        <dbReference type="ARBA" id="ARBA00048116"/>
    </source>
</evidence>
<dbReference type="PANTHER" id="PTHR23359">
    <property type="entry name" value="NUCLEOTIDE KINASE"/>
    <property type="match status" value="1"/>
</dbReference>
<accession>A0A2T0FPX2</accession>
<evidence type="ECO:0000256" key="6">
    <source>
        <dbReference type="ARBA" id="ARBA00022975"/>
    </source>
</evidence>
<dbReference type="GO" id="GO:0005737">
    <property type="term" value="C:cytoplasm"/>
    <property type="evidence" value="ECO:0007669"/>
    <property type="project" value="UniProtKB-SubCell"/>
</dbReference>
<dbReference type="Gene3D" id="3.40.50.300">
    <property type="entry name" value="P-loop containing nucleotide triphosphate hydrolases"/>
    <property type="match status" value="1"/>
</dbReference>
<dbReference type="OrthoDB" id="442176at2759"/>
<feature type="binding site" evidence="9">
    <location>
        <position position="200"/>
    </location>
    <ligand>
        <name>a ribonucleoside 5'-phosphate</name>
        <dbReference type="ChEBI" id="CHEBI:58043"/>
    </ligand>
</feature>
<feature type="binding site" evidence="9">
    <location>
        <position position="276"/>
    </location>
    <ligand>
        <name>ATP</name>
        <dbReference type="ChEBI" id="CHEBI:30616"/>
    </ligand>
</feature>
<dbReference type="EC" id="2.7.4.14" evidence="9"/>
<protein>
    <recommendedName>
        <fullName evidence="9">Uridylate kinase</fullName>
        <shortName evidence="9">UK</shortName>
        <ecNumber evidence="9">2.7.4.14</ecNumber>
    </recommendedName>
    <alternativeName>
        <fullName evidence="9">ATP:UMP phosphotransferase</fullName>
    </alternativeName>
    <alternativeName>
        <fullName evidence="9">Deoxycytidylate kinase</fullName>
        <shortName evidence="9">CK</shortName>
        <shortName evidence="9">dCMP kinase</shortName>
    </alternativeName>
    <alternativeName>
        <fullName evidence="9">Uridine monophosphate kinase</fullName>
        <shortName evidence="9">UMP kinase</shortName>
        <shortName evidence="9">UMPK</shortName>
    </alternativeName>
</protein>
<comment type="caution">
    <text evidence="10">The sequence shown here is derived from an EMBL/GenBank/DDBJ whole genome shotgun (WGS) entry which is preliminary data.</text>
</comment>
<dbReference type="HAMAP" id="MF_00235">
    <property type="entry name" value="Adenylate_kinase_Adk"/>
    <property type="match status" value="1"/>
</dbReference>
<feature type="binding site" evidence="9">
    <location>
        <position position="237"/>
    </location>
    <ligand>
        <name>a ribonucleoside 5'-phosphate</name>
        <dbReference type="ChEBI" id="CHEBI:58043"/>
    </ligand>
</feature>
<feature type="binding site" evidence="9">
    <location>
        <position position="248"/>
    </location>
    <ligand>
        <name>a ribonucleoside 5'-phosphate</name>
        <dbReference type="ChEBI" id="CHEBI:58043"/>
    </ligand>
</feature>
<feature type="binding site" evidence="9">
    <location>
        <begin position="163"/>
        <end position="165"/>
    </location>
    <ligand>
        <name>a ribonucleoside 5'-phosphate</name>
        <dbReference type="ChEBI" id="CHEBI:58043"/>
    </ligand>
</feature>
<dbReference type="EMBL" id="NDIQ01000022">
    <property type="protein sequence ID" value="PRT57009.1"/>
    <property type="molecule type" value="Genomic_DNA"/>
</dbReference>
<evidence type="ECO:0000256" key="9">
    <source>
        <dbReference type="HAMAP-Rule" id="MF_03172"/>
    </source>
</evidence>
<dbReference type="STRING" id="45607.A0A2T0FPX2"/>
<proteinExistence type="inferred from homology"/>
<dbReference type="GO" id="GO:0006207">
    <property type="term" value="P:'de novo' pyrimidine nucleobase biosynthetic process"/>
    <property type="evidence" value="ECO:0007669"/>
    <property type="project" value="InterPro"/>
</dbReference>
<comment type="subcellular location">
    <subcellularLocation>
        <location evidence="9">Cytoplasm</location>
    </subcellularLocation>
    <subcellularLocation>
        <location evidence="9">Nucleus</location>
    </subcellularLocation>
    <text evidence="9">Predominantly cytoplasmic.</text>
</comment>
<name>A0A2T0FPX2_9ASCO</name>
<reference evidence="10 11" key="1">
    <citation type="submission" date="2017-04" db="EMBL/GenBank/DDBJ databases">
        <title>Genome sequencing of [Candida] sorbophila.</title>
        <authorList>
            <person name="Ahn J.O."/>
        </authorList>
    </citation>
    <scope>NUCLEOTIDE SEQUENCE [LARGE SCALE GENOMIC DNA]</scope>
    <source>
        <strain evidence="10 11">DS02</strain>
    </source>
</reference>
<evidence type="ECO:0000256" key="3">
    <source>
        <dbReference type="ARBA" id="ARBA00022741"/>
    </source>
</evidence>
<keyword evidence="1 9" id="KW-0963">Cytoplasm</keyword>
<keyword evidence="11" id="KW-1185">Reference proteome</keyword>
<dbReference type="GO" id="GO:0005524">
    <property type="term" value="F:ATP binding"/>
    <property type="evidence" value="ECO:0007669"/>
    <property type="project" value="UniProtKB-KW"/>
</dbReference>
<feature type="region of interest" description="NMPbind" evidence="9">
    <location>
        <begin position="135"/>
        <end position="165"/>
    </location>
</feature>
<dbReference type="InterPro" id="IPR006266">
    <property type="entry name" value="UMP_CMP_kinase"/>
</dbReference>
<dbReference type="AlphaFoldDB" id="A0A2T0FPX2"/>
<evidence type="ECO:0000256" key="4">
    <source>
        <dbReference type="ARBA" id="ARBA00022777"/>
    </source>
</evidence>
<feature type="binding site" evidence="9">
    <location>
        <begin position="115"/>
        <end position="120"/>
    </location>
    <ligand>
        <name>ATP</name>
        <dbReference type="ChEBI" id="CHEBI:30616"/>
    </ligand>
</feature>
<dbReference type="PRINTS" id="PR00094">
    <property type="entry name" value="ADENYLTKNASE"/>
</dbReference>
<dbReference type="NCBIfam" id="TIGR01359">
    <property type="entry name" value="UMP_CMP_kin_fam"/>
    <property type="match status" value="1"/>
</dbReference>
<keyword evidence="5 9" id="KW-0067">ATP-binding</keyword>
<keyword evidence="4 9" id="KW-0418">Kinase</keyword>
<evidence type="ECO:0000256" key="1">
    <source>
        <dbReference type="ARBA" id="ARBA00022490"/>
    </source>
</evidence>
<evidence type="ECO:0000256" key="2">
    <source>
        <dbReference type="ARBA" id="ARBA00022679"/>
    </source>
</evidence>
<evidence type="ECO:0000256" key="7">
    <source>
        <dbReference type="ARBA" id="ARBA00023242"/>
    </source>
</evidence>
<keyword evidence="2 9" id="KW-0808">Transferase</keyword>
<feature type="binding site" evidence="9">
    <location>
        <begin position="193"/>
        <end position="196"/>
    </location>
    <ligand>
        <name>a ribonucleoside 5'-phosphate</name>
        <dbReference type="ChEBI" id="CHEBI:58043"/>
    </ligand>
</feature>
<feature type="binding site" evidence="9">
    <location>
        <position position="141"/>
    </location>
    <ligand>
        <name>a ribonucleoside 5'-phosphate</name>
        <dbReference type="ChEBI" id="CHEBI:58043"/>
    </ligand>
</feature>
<dbReference type="GO" id="GO:0006221">
    <property type="term" value="P:pyrimidine nucleotide biosynthetic process"/>
    <property type="evidence" value="ECO:0007669"/>
    <property type="project" value="UniProtKB-UniRule"/>
</dbReference>
<dbReference type="GO" id="GO:0033862">
    <property type="term" value="F:UMP kinase activity"/>
    <property type="evidence" value="ECO:0007669"/>
    <property type="project" value="RHEA"/>
</dbReference>
<dbReference type="SUPFAM" id="SSF52540">
    <property type="entry name" value="P-loop containing nucleoside triphosphate hydrolases"/>
    <property type="match status" value="1"/>
</dbReference>
<dbReference type="InterPro" id="IPR000850">
    <property type="entry name" value="Adenylat/UMP-CMP_kin"/>
</dbReference>
<keyword evidence="3 9" id="KW-0547">Nucleotide-binding</keyword>
<comment type="function">
    <text evidence="9">Catalyzes the phosphorylation of pyrimidine nucleoside monophosphates at the expense of ATP. Plays an important role in de novo pyrimidine nucleotide biosynthesis. Has preference for UMP and dUMP as phosphate acceptors, but can also use CMP, dCMP and AMP.</text>
</comment>
<comment type="catalytic activity">
    <reaction evidence="8 9">
        <text>UMP + ATP = UDP + ADP</text>
        <dbReference type="Rhea" id="RHEA:24400"/>
        <dbReference type="ChEBI" id="CHEBI:30616"/>
        <dbReference type="ChEBI" id="CHEBI:57865"/>
        <dbReference type="ChEBI" id="CHEBI:58223"/>
        <dbReference type="ChEBI" id="CHEBI:456216"/>
        <dbReference type="EC" id="2.7.4.14"/>
    </reaction>
</comment>
<feature type="binding site" evidence="9">
    <location>
        <position position="231"/>
    </location>
    <ligand>
        <name>ATP</name>
        <dbReference type="ChEBI" id="CHEBI:30616"/>
    </ligand>
</feature>
<dbReference type="Pfam" id="PF00406">
    <property type="entry name" value="ADK"/>
    <property type="match status" value="1"/>
</dbReference>
<dbReference type="HAMAP" id="MF_03172">
    <property type="entry name" value="Adenylate_kinase_UMP_CMP_kin"/>
    <property type="match status" value="1"/>
</dbReference>
<comment type="domain">
    <text evidence="9">Consists of three domains, a large central CORE domain and two small peripheral domains, NMPbind and LID, which undergo movements during catalysis. The LID domain closes over the site of phosphoryl transfer upon ATP binding. Assembling and dissambling the active center during each catalytic cycle provides an effective means to prevent ATP hydrolysis.</text>
</comment>
<feature type="region of interest" description="LID" evidence="9">
    <location>
        <begin position="230"/>
        <end position="240"/>
    </location>
</feature>
<keyword evidence="7 9" id="KW-0539">Nucleus</keyword>
<organism evidence="10 11">
    <name type="scientific">Wickerhamiella sorbophila</name>
    <dbReference type="NCBI Taxonomy" id="45607"/>
    <lineage>
        <taxon>Eukaryota</taxon>
        <taxon>Fungi</taxon>
        <taxon>Dikarya</taxon>
        <taxon>Ascomycota</taxon>
        <taxon>Saccharomycotina</taxon>
        <taxon>Dipodascomycetes</taxon>
        <taxon>Dipodascales</taxon>
        <taxon>Trichomonascaceae</taxon>
        <taxon>Wickerhamiella</taxon>
    </lineage>
</organism>
<dbReference type="FunFam" id="3.40.50.300:FF:000315">
    <property type="entry name" value="Adenylate kinase 1"/>
    <property type="match status" value="1"/>
</dbReference>
<evidence type="ECO:0000313" key="11">
    <source>
        <dbReference type="Proteomes" id="UP000238350"/>
    </source>
</evidence>
<evidence type="ECO:0000256" key="5">
    <source>
        <dbReference type="ARBA" id="ARBA00022840"/>
    </source>
</evidence>
<dbReference type="GO" id="GO:0005634">
    <property type="term" value="C:nucleus"/>
    <property type="evidence" value="ECO:0007669"/>
    <property type="project" value="UniProtKB-SubCell"/>
</dbReference>
<comment type="cofactor">
    <cofactor evidence="9">
        <name>Mg(2+)</name>
        <dbReference type="ChEBI" id="CHEBI:18420"/>
    </cofactor>
    <text evidence="9">Binds 1 Mg(2+) ion per monomer.</text>
</comment>
<evidence type="ECO:0000313" key="10">
    <source>
        <dbReference type="EMBL" id="PRT57009.1"/>
    </source>
</evidence>
<comment type="similarity">
    <text evidence="9">Belongs to the adenylate kinase family. UMP-CMP kinase subfamily.</text>
</comment>
<sequence length="298" mass="33540">MFYRGGLNLKLAQRAMLQTNRLQASRFAQPTLRRSFASKPDPNNNFGKPLKWMILFMVVGTGLFLYGLDPNEDSRNPMRGFKMSEEEYNKIKARAKRTAFSPQDVNVVFVLGGPGSGKGTQCANIVRDYNFKHLSAGDLLRAEQDREGSQFGDLIRDYIKAGKIVPQEITIALLKKAMEESIAQGTPNFLIDGFPRKMDQALTFEEQVVPSKFTIFFDCPISVMLPRLLKRGETSGRADDNAESIKKRFTVFESQSMPVVEYFDTVDKVFKVSCADSPNKVYEHVQQALAKNGLSPKN</sequence>
<dbReference type="Proteomes" id="UP000238350">
    <property type="component" value="Unassembled WGS sequence"/>
</dbReference>
<gene>
    <name evidence="9" type="primary">URA6</name>
    <name evidence="10" type="ORF">B9G98_04629</name>
</gene>
<dbReference type="InterPro" id="IPR027417">
    <property type="entry name" value="P-loop_NTPase"/>
</dbReference>
<comment type="subunit">
    <text evidence="9">Monomer.</text>
</comment>
<dbReference type="CDD" id="cd01428">
    <property type="entry name" value="ADK"/>
    <property type="match status" value="1"/>
</dbReference>
<keyword evidence="6 9" id="KW-0665">Pyrimidine biosynthesis</keyword>
<dbReference type="InterPro" id="IPR033690">
    <property type="entry name" value="Adenylat_kinase_CS"/>
</dbReference>